<evidence type="ECO:0000256" key="7">
    <source>
        <dbReference type="ARBA" id="ARBA00023136"/>
    </source>
</evidence>
<feature type="transmembrane region" description="Helical" evidence="8">
    <location>
        <begin position="137"/>
        <end position="156"/>
    </location>
</feature>
<proteinExistence type="inferred from homology"/>
<evidence type="ECO:0000313" key="11">
    <source>
        <dbReference type="Proteomes" id="UP001164743"/>
    </source>
</evidence>
<evidence type="ECO:0000256" key="5">
    <source>
        <dbReference type="ARBA" id="ARBA00022989"/>
    </source>
</evidence>
<keyword evidence="3 8" id="KW-0813">Transport</keyword>
<feature type="transmembrane region" description="Helical" evidence="8">
    <location>
        <begin position="168"/>
        <end position="187"/>
    </location>
</feature>
<keyword evidence="8" id="KW-0926">Vacuole</keyword>
<protein>
    <recommendedName>
        <fullName evidence="8">Autophagy-related protein</fullName>
    </recommendedName>
</protein>
<feature type="region of interest" description="Disordered" evidence="9">
    <location>
        <begin position="1"/>
        <end position="29"/>
    </location>
</feature>
<gene>
    <name evidence="10" type="ORF">PtA15_4A868</name>
</gene>
<dbReference type="InterPro" id="IPR024671">
    <property type="entry name" value="Atg22-like"/>
</dbReference>
<dbReference type="Proteomes" id="UP001164743">
    <property type="component" value="Chromosome 4A"/>
</dbReference>
<organism evidence="10 11">
    <name type="scientific">Puccinia triticina</name>
    <dbReference type="NCBI Taxonomy" id="208348"/>
    <lineage>
        <taxon>Eukaryota</taxon>
        <taxon>Fungi</taxon>
        <taxon>Dikarya</taxon>
        <taxon>Basidiomycota</taxon>
        <taxon>Pucciniomycotina</taxon>
        <taxon>Pucciniomycetes</taxon>
        <taxon>Pucciniales</taxon>
        <taxon>Pucciniaceae</taxon>
        <taxon>Puccinia</taxon>
    </lineage>
</organism>
<evidence type="ECO:0000256" key="1">
    <source>
        <dbReference type="ARBA" id="ARBA00004128"/>
    </source>
</evidence>
<dbReference type="InterPro" id="IPR050495">
    <property type="entry name" value="ATG22/LtaA_families"/>
</dbReference>
<comment type="subcellular location">
    <subcellularLocation>
        <location evidence="1 8">Vacuole membrane</location>
        <topology evidence="1 8">Multi-pass membrane protein</topology>
    </subcellularLocation>
</comment>
<feature type="transmembrane region" description="Helical" evidence="8">
    <location>
        <begin position="353"/>
        <end position="377"/>
    </location>
</feature>
<feature type="transmembrane region" description="Helical" evidence="8">
    <location>
        <begin position="265"/>
        <end position="285"/>
    </location>
</feature>
<evidence type="ECO:0000313" key="10">
    <source>
        <dbReference type="EMBL" id="WAQ84415.1"/>
    </source>
</evidence>
<dbReference type="Gene3D" id="1.20.1250.20">
    <property type="entry name" value="MFS general substrate transporter like domains"/>
    <property type="match status" value="1"/>
</dbReference>
<name>A0ABY7CH37_9BASI</name>
<evidence type="ECO:0000256" key="3">
    <source>
        <dbReference type="ARBA" id="ARBA00022448"/>
    </source>
</evidence>
<keyword evidence="4 8" id="KW-0812">Transmembrane</keyword>
<keyword evidence="8" id="KW-0029">Amino-acid transport</keyword>
<reference evidence="10" key="1">
    <citation type="submission" date="2022-10" db="EMBL/GenBank/DDBJ databases">
        <title>Puccinia triticina Genome sequencing and assembly.</title>
        <authorList>
            <person name="Li C."/>
        </authorList>
    </citation>
    <scope>NUCLEOTIDE SEQUENCE</scope>
    <source>
        <strain evidence="10">Pt15</strain>
    </source>
</reference>
<keyword evidence="6 8" id="KW-0072">Autophagy</keyword>
<evidence type="ECO:0000256" key="4">
    <source>
        <dbReference type="ARBA" id="ARBA00022692"/>
    </source>
</evidence>
<dbReference type="InterPro" id="IPR036259">
    <property type="entry name" value="MFS_trans_sf"/>
</dbReference>
<comment type="caution">
    <text evidence="8">Lacks conserved residue(s) required for the propagation of feature annotation.</text>
</comment>
<feature type="compositionally biased region" description="Basic and acidic residues" evidence="9">
    <location>
        <begin position="1"/>
        <end position="18"/>
    </location>
</feature>
<feature type="transmembrane region" description="Helical" evidence="8">
    <location>
        <begin position="389"/>
        <end position="408"/>
    </location>
</feature>
<dbReference type="EMBL" id="CP110424">
    <property type="protein sequence ID" value="WAQ84415.1"/>
    <property type="molecule type" value="Genomic_DNA"/>
</dbReference>
<dbReference type="RefSeq" id="XP_053019970.1">
    <property type="nucleotide sequence ID" value="XM_053168796.1"/>
</dbReference>
<sequence>MTTIDEGHFKEVEEQRFDMEDEESDKQELASLLPSPVAHSEFLLAEEAGEPTSSLYQSIGGHGPYSASGQRNGVPTDEGSITLEQLARDNGYTLPNHQLACSGSIKSTPSAQAVASDLKGAACEVKLLGSWVNTASFPLYVSSIGVAIQTFVVASLSDAADDPIMRKLLLIFSTGIGSLAGMMFLFLDSSSSMWSLSALWAIVAGVGLGACGVCLNSFIPILAKTTPKVLEAKKELIHSRSSTSGEDEHYKTLISTATANISSNGVALGGTSGIIALCLALIYVISHGGNTDSLRGAIGFSGIWWALFGIPSVFLLPPRRSLSSVKIVNPFNPAKSFRGYLSMLREYKKLKNTIRFLMAWFLLSDAFSTLGSTAILFAKTNLGMSSSHVILLGLIVPTTGIGGALIAPRIQQKLKYCSGLNGSLNMFKILIASNCFVPVYVSISVVSGIPVLTTELEMFVLAGIYGFFHGAFSSYARSVYGELIPPGHEAKWFALFSITDKSSSFFGPLVVGVIADIMVVEQSREDPSFPLLPKKPPSMSQEMMDINLLLGIRRSSRPLILSDFSIGDAEEANGTSISRTDEHAEFNGPKSLERIRRLTETILSVDRPRKLSGMISEDPFSGKIPEFKFLRLLQVNQPPDPPSWFQWLNHIDVDQDLDKITLDSVPDDVLQAEQWASLALQPPQHRSPSLHPAHSKSPPSDQALKSPTKKDHTLVTPDQHHLEGAGQSDEIRFHPINAGLGLSECNLLESQLPESYDLEDITKFVRAEDQDYLSQF</sequence>
<dbReference type="GeneID" id="77809691"/>
<keyword evidence="11" id="KW-1185">Reference proteome</keyword>
<comment type="similarity">
    <text evidence="2 8">Belongs to the ATG22 family.</text>
</comment>
<keyword evidence="7 8" id="KW-0472">Membrane</keyword>
<dbReference type="PANTHER" id="PTHR23519">
    <property type="entry name" value="AUTOPHAGY-RELATED PROTEIN 22"/>
    <property type="match status" value="1"/>
</dbReference>
<feature type="region of interest" description="Disordered" evidence="9">
    <location>
        <begin position="53"/>
        <end position="73"/>
    </location>
</feature>
<keyword evidence="5 8" id="KW-1133">Transmembrane helix</keyword>
<dbReference type="PANTHER" id="PTHR23519:SF1">
    <property type="entry name" value="AUTOPHAGY-RELATED PROTEIN 22"/>
    <property type="match status" value="1"/>
</dbReference>
<feature type="region of interest" description="Disordered" evidence="9">
    <location>
        <begin position="681"/>
        <end position="714"/>
    </location>
</feature>
<evidence type="ECO:0000256" key="6">
    <source>
        <dbReference type="ARBA" id="ARBA00023006"/>
    </source>
</evidence>
<evidence type="ECO:0000256" key="8">
    <source>
        <dbReference type="RuleBase" id="RU363073"/>
    </source>
</evidence>
<feature type="transmembrane region" description="Helical" evidence="8">
    <location>
        <begin position="199"/>
        <end position="223"/>
    </location>
</feature>
<accession>A0ABY7CH37</accession>
<feature type="transmembrane region" description="Helical" evidence="8">
    <location>
        <begin position="429"/>
        <end position="452"/>
    </location>
</feature>
<evidence type="ECO:0000256" key="9">
    <source>
        <dbReference type="SAM" id="MobiDB-lite"/>
    </source>
</evidence>
<dbReference type="SUPFAM" id="SSF103473">
    <property type="entry name" value="MFS general substrate transporter"/>
    <property type="match status" value="1"/>
</dbReference>
<evidence type="ECO:0000256" key="2">
    <source>
        <dbReference type="ARBA" id="ARBA00006978"/>
    </source>
</evidence>
<comment type="function">
    <text evidence="8">Vacuolar effluxer which mediate the efflux of amino acids resulting from autophagic degradation. The release of autophagic amino acids allows the maintenance of protein synthesis and viability during nitrogen starvation.</text>
</comment>
<dbReference type="Pfam" id="PF11700">
    <property type="entry name" value="ATG22"/>
    <property type="match status" value="1"/>
</dbReference>
<feature type="transmembrane region" description="Helical" evidence="8">
    <location>
        <begin position="297"/>
        <end position="316"/>
    </location>
</feature>